<comment type="caution">
    <text evidence="3">The sequence shown here is derived from an EMBL/GenBank/DDBJ whole genome shotgun (WGS) entry which is preliminary data.</text>
</comment>
<dbReference type="GO" id="GO:0015074">
    <property type="term" value="P:DNA integration"/>
    <property type="evidence" value="ECO:0007669"/>
    <property type="project" value="InterPro"/>
</dbReference>
<dbReference type="PROSITE" id="PS51898">
    <property type="entry name" value="TYR_RECOMBINASE"/>
    <property type="match status" value="1"/>
</dbReference>
<evidence type="ECO:0000259" key="2">
    <source>
        <dbReference type="PROSITE" id="PS51898"/>
    </source>
</evidence>
<dbReference type="EMBL" id="JARKHV010000013">
    <property type="protein sequence ID" value="MDF4187046.1"/>
    <property type="molecule type" value="Genomic_DNA"/>
</dbReference>
<dbReference type="InterPro" id="IPR011010">
    <property type="entry name" value="DNA_brk_join_enz"/>
</dbReference>
<sequence length="61" mass="7083">MSLHGFRHTYTSLLFESGINIKEIQKQLGHSKVEMTLNVYTHLSRNNNNNIGSKFDNYLNN</sequence>
<dbReference type="GO" id="GO:0006310">
    <property type="term" value="P:DNA recombination"/>
    <property type="evidence" value="ECO:0007669"/>
    <property type="project" value="UniProtKB-KW"/>
</dbReference>
<evidence type="ECO:0000256" key="1">
    <source>
        <dbReference type="ARBA" id="ARBA00023172"/>
    </source>
</evidence>
<evidence type="ECO:0000313" key="3">
    <source>
        <dbReference type="EMBL" id="MDF4187046.1"/>
    </source>
</evidence>
<gene>
    <name evidence="3" type="ORF">PV940_08485</name>
</gene>
<reference evidence="3" key="1">
    <citation type="submission" date="2023-02" db="EMBL/GenBank/DDBJ databases">
        <title>Draft Whole-Genome Sequences of competitive exclusion Lactobacillus salivarius strains for Poultry.</title>
        <authorList>
            <person name="Ma L.M."/>
            <person name="Lopez-Guerra N."/>
            <person name="Zhang G."/>
        </authorList>
    </citation>
    <scope>NUCLEOTIDE SEQUENCE</scope>
    <source>
        <strain evidence="3">Salm-9</strain>
    </source>
</reference>
<organism evidence="3 4">
    <name type="scientific">Ligilactobacillus salivarius</name>
    <dbReference type="NCBI Taxonomy" id="1624"/>
    <lineage>
        <taxon>Bacteria</taxon>
        <taxon>Bacillati</taxon>
        <taxon>Bacillota</taxon>
        <taxon>Bacilli</taxon>
        <taxon>Lactobacillales</taxon>
        <taxon>Lactobacillaceae</taxon>
        <taxon>Ligilactobacillus</taxon>
    </lineage>
</organism>
<dbReference type="GO" id="GO:0003677">
    <property type="term" value="F:DNA binding"/>
    <property type="evidence" value="ECO:0007669"/>
    <property type="project" value="InterPro"/>
</dbReference>
<feature type="domain" description="Tyr recombinase" evidence="2">
    <location>
        <begin position="1"/>
        <end position="53"/>
    </location>
</feature>
<dbReference type="Pfam" id="PF00589">
    <property type="entry name" value="Phage_integrase"/>
    <property type="match status" value="1"/>
</dbReference>
<evidence type="ECO:0000313" key="4">
    <source>
        <dbReference type="Proteomes" id="UP001213566"/>
    </source>
</evidence>
<dbReference type="AlphaFoldDB" id="A0AAW6Q6P1"/>
<protein>
    <submittedName>
        <fullName evidence="3">Tyrosine-type recombinase/integrase</fullName>
    </submittedName>
</protein>
<dbReference type="RefSeq" id="WP_225355955.1">
    <property type="nucleotide sequence ID" value="NZ_CP020859.1"/>
</dbReference>
<dbReference type="InterPro" id="IPR002104">
    <property type="entry name" value="Integrase_catalytic"/>
</dbReference>
<accession>A0AAW6Q6P1</accession>
<name>A0AAW6Q6P1_9LACO</name>
<dbReference type="Proteomes" id="UP001213566">
    <property type="component" value="Unassembled WGS sequence"/>
</dbReference>
<proteinExistence type="predicted"/>
<keyword evidence="1" id="KW-0233">DNA recombination</keyword>
<dbReference type="InterPro" id="IPR013762">
    <property type="entry name" value="Integrase-like_cat_sf"/>
</dbReference>
<dbReference type="Gene3D" id="1.10.443.10">
    <property type="entry name" value="Intergrase catalytic core"/>
    <property type="match status" value="1"/>
</dbReference>
<dbReference type="SUPFAM" id="SSF56349">
    <property type="entry name" value="DNA breaking-rejoining enzymes"/>
    <property type="match status" value="1"/>
</dbReference>